<gene>
    <name evidence="3" type="ORF">B0T19DRAFT_438598</name>
</gene>
<dbReference type="InterPro" id="IPR011008">
    <property type="entry name" value="Dimeric_a/b-barrel"/>
</dbReference>
<dbReference type="SUPFAM" id="SSF54909">
    <property type="entry name" value="Dimeric alpha+beta barrel"/>
    <property type="match status" value="1"/>
</dbReference>
<accession>A0AAE0MGU7</accession>
<evidence type="ECO:0000256" key="1">
    <source>
        <dbReference type="ARBA" id="ARBA00005986"/>
    </source>
</evidence>
<comment type="similarity">
    <text evidence="1">Belongs to the tpcK family.</text>
</comment>
<sequence>MGSTTPSPRLFSLTIFGYRKEGMSEKDYHDYVSETHSGHLTALLAKNEIVSYTMQHNTTEHRRMLAEILPEMPAGMESDCDLVVQIIFKDLQDYLRVRNDRHYAEVVGPDHANFADPHKTRFVTGWYEVHISDGRVVAAQE</sequence>
<dbReference type="GO" id="GO:0016491">
    <property type="term" value="F:oxidoreductase activity"/>
    <property type="evidence" value="ECO:0007669"/>
    <property type="project" value="InterPro"/>
</dbReference>
<proteinExistence type="inferred from homology"/>
<name>A0AAE0MGU7_9PEZI</name>
<keyword evidence="4" id="KW-1185">Reference proteome</keyword>
<evidence type="ECO:0000313" key="3">
    <source>
        <dbReference type="EMBL" id="KAK3331715.1"/>
    </source>
</evidence>
<feature type="domain" description="EthD" evidence="2">
    <location>
        <begin position="20"/>
        <end position="118"/>
    </location>
</feature>
<dbReference type="EMBL" id="JAUEPO010000002">
    <property type="protein sequence ID" value="KAK3331715.1"/>
    <property type="molecule type" value="Genomic_DNA"/>
</dbReference>
<reference evidence="3" key="2">
    <citation type="submission" date="2023-06" db="EMBL/GenBank/DDBJ databases">
        <authorList>
            <consortium name="Lawrence Berkeley National Laboratory"/>
            <person name="Haridas S."/>
            <person name="Hensen N."/>
            <person name="Bonometti L."/>
            <person name="Westerberg I."/>
            <person name="Brannstrom I.O."/>
            <person name="Guillou S."/>
            <person name="Cros-Aarteil S."/>
            <person name="Calhoun S."/>
            <person name="Kuo A."/>
            <person name="Mondo S."/>
            <person name="Pangilinan J."/>
            <person name="Riley R."/>
            <person name="Labutti K."/>
            <person name="Andreopoulos B."/>
            <person name="Lipzen A."/>
            <person name="Chen C."/>
            <person name="Yanf M."/>
            <person name="Daum C."/>
            <person name="Ng V."/>
            <person name="Clum A."/>
            <person name="Steindorff A."/>
            <person name="Ohm R."/>
            <person name="Martin F."/>
            <person name="Silar P."/>
            <person name="Natvig D."/>
            <person name="Lalanne C."/>
            <person name="Gautier V."/>
            <person name="Ament-Velasquez S.L."/>
            <person name="Kruys A."/>
            <person name="Hutchinson M.I."/>
            <person name="Powell A.J."/>
            <person name="Barry K."/>
            <person name="Miller A.N."/>
            <person name="Grigoriev I.V."/>
            <person name="Debuchy R."/>
            <person name="Gladieux P."/>
            <person name="Thoren M.H."/>
            <person name="Johannesson H."/>
        </authorList>
    </citation>
    <scope>NUCLEOTIDE SEQUENCE</scope>
    <source>
        <strain evidence="3">SMH4131-1</strain>
    </source>
</reference>
<comment type="caution">
    <text evidence="3">The sequence shown here is derived from an EMBL/GenBank/DDBJ whole genome shotgun (WGS) entry which is preliminary data.</text>
</comment>
<protein>
    <submittedName>
        <fullName evidence="3">EthD domain-containing protein</fullName>
    </submittedName>
</protein>
<evidence type="ECO:0000259" key="2">
    <source>
        <dbReference type="Pfam" id="PF07110"/>
    </source>
</evidence>
<dbReference type="Pfam" id="PF07110">
    <property type="entry name" value="EthD"/>
    <property type="match status" value="1"/>
</dbReference>
<evidence type="ECO:0000313" key="4">
    <source>
        <dbReference type="Proteomes" id="UP001286456"/>
    </source>
</evidence>
<dbReference type="Gene3D" id="3.30.70.100">
    <property type="match status" value="1"/>
</dbReference>
<organism evidence="3 4">
    <name type="scientific">Cercophora scortea</name>
    <dbReference type="NCBI Taxonomy" id="314031"/>
    <lineage>
        <taxon>Eukaryota</taxon>
        <taxon>Fungi</taxon>
        <taxon>Dikarya</taxon>
        <taxon>Ascomycota</taxon>
        <taxon>Pezizomycotina</taxon>
        <taxon>Sordariomycetes</taxon>
        <taxon>Sordariomycetidae</taxon>
        <taxon>Sordariales</taxon>
        <taxon>Lasiosphaeriaceae</taxon>
        <taxon>Cercophora</taxon>
    </lineage>
</organism>
<reference evidence="3" key="1">
    <citation type="journal article" date="2023" name="Mol. Phylogenet. Evol.">
        <title>Genome-scale phylogeny and comparative genomics of the fungal order Sordariales.</title>
        <authorList>
            <person name="Hensen N."/>
            <person name="Bonometti L."/>
            <person name="Westerberg I."/>
            <person name="Brannstrom I.O."/>
            <person name="Guillou S."/>
            <person name="Cros-Aarteil S."/>
            <person name="Calhoun S."/>
            <person name="Haridas S."/>
            <person name="Kuo A."/>
            <person name="Mondo S."/>
            <person name="Pangilinan J."/>
            <person name="Riley R."/>
            <person name="LaButti K."/>
            <person name="Andreopoulos B."/>
            <person name="Lipzen A."/>
            <person name="Chen C."/>
            <person name="Yan M."/>
            <person name="Daum C."/>
            <person name="Ng V."/>
            <person name="Clum A."/>
            <person name="Steindorff A."/>
            <person name="Ohm R.A."/>
            <person name="Martin F."/>
            <person name="Silar P."/>
            <person name="Natvig D.O."/>
            <person name="Lalanne C."/>
            <person name="Gautier V."/>
            <person name="Ament-Velasquez S.L."/>
            <person name="Kruys A."/>
            <person name="Hutchinson M.I."/>
            <person name="Powell A.J."/>
            <person name="Barry K."/>
            <person name="Miller A.N."/>
            <person name="Grigoriev I.V."/>
            <person name="Debuchy R."/>
            <person name="Gladieux P."/>
            <person name="Hiltunen Thoren M."/>
            <person name="Johannesson H."/>
        </authorList>
    </citation>
    <scope>NUCLEOTIDE SEQUENCE</scope>
    <source>
        <strain evidence="3">SMH4131-1</strain>
    </source>
</reference>
<dbReference type="AlphaFoldDB" id="A0AAE0MGU7"/>
<dbReference type="Proteomes" id="UP001286456">
    <property type="component" value="Unassembled WGS sequence"/>
</dbReference>
<dbReference type="InterPro" id="IPR009799">
    <property type="entry name" value="EthD_dom"/>
</dbReference>